<reference evidence="1" key="1">
    <citation type="journal article" date="2020" name="Nature">
        <title>Giant virus diversity and host interactions through global metagenomics.</title>
        <authorList>
            <person name="Schulz F."/>
            <person name="Roux S."/>
            <person name="Paez-Espino D."/>
            <person name="Jungbluth S."/>
            <person name="Walsh D.A."/>
            <person name="Denef V.J."/>
            <person name="McMahon K.D."/>
            <person name="Konstantinidis K.T."/>
            <person name="Eloe-Fadrosh E.A."/>
            <person name="Kyrpides N.C."/>
            <person name="Woyke T."/>
        </authorList>
    </citation>
    <scope>NUCLEOTIDE SEQUENCE</scope>
    <source>
        <strain evidence="1">GVMAG-S-3300013093-109</strain>
    </source>
</reference>
<proteinExistence type="predicted"/>
<dbReference type="EMBL" id="MN740970">
    <property type="protein sequence ID" value="QHU20662.1"/>
    <property type="molecule type" value="Genomic_DNA"/>
</dbReference>
<evidence type="ECO:0000313" key="1">
    <source>
        <dbReference type="EMBL" id="QHU20662.1"/>
    </source>
</evidence>
<evidence type="ECO:0008006" key="2">
    <source>
        <dbReference type="Google" id="ProtNLM"/>
    </source>
</evidence>
<organism evidence="1">
    <name type="scientific">viral metagenome</name>
    <dbReference type="NCBI Taxonomy" id="1070528"/>
    <lineage>
        <taxon>unclassified sequences</taxon>
        <taxon>metagenomes</taxon>
        <taxon>organismal metagenomes</taxon>
    </lineage>
</organism>
<protein>
    <recommendedName>
        <fullName evidence="2">DHH family protein</fullName>
    </recommendedName>
</protein>
<dbReference type="InterPro" id="IPR038763">
    <property type="entry name" value="DHH_sf"/>
</dbReference>
<sequence length="321" mass="36442">MSNYSILFHGNCIDGWFSAFIAHKKLSQSGTVRLYPVAPTGSGIPSIKLIKDTHVLMVDVSFDIGQRQKWMKGGALSVECIDHHATSKDQWPADGNPIHTECCAALQVFRHFFPEEVVPFWIYVIDRIDRWDNPTYEDRCIREVLNELAHKPVQDKSQIEAVIEETNQWMTKMASQEGQIENLTTGKQILDQKDAELCKILTRGDFITLDFNHATEWQLPNTWLGLNLYLINNTDIMIDTTEASHVVFTNYPGVDVFINYREKSFLTKEGGMVVQKKSIVYYARSREFNLTEGTIFRGHPTAAGATLIKGEAPLLPFLITA</sequence>
<dbReference type="AlphaFoldDB" id="A0A6C0KRR9"/>
<accession>A0A6C0KRR9</accession>
<dbReference type="SUPFAM" id="SSF64182">
    <property type="entry name" value="DHH phosphoesterases"/>
    <property type="match status" value="1"/>
</dbReference>
<name>A0A6C0KRR9_9ZZZZ</name>